<evidence type="ECO:0000313" key="1">
    <source>
        <dbReference type="EMBL" id="QDH88510.1"/>
    </source>
</evidence>
<sequence>MSAEGTRYRERTVPSPKGTGFPIGHWFYRTAANAPYHPLPGREVETAGVGYPYRLAESCRDENHGHGPYWNGGPFTSIKFSNFEPSAPLGVFSHTSQTRNYPISGLGNVFLKYNGGFYPDSSLVTGLNDLLLHLGDTQVTPSVYVPNTAALEHQAYSKVRPKLEKAGWAVALAESRDIPGMLKTTAKGFHGAYKALGGLFGGVKSVKRYAVPLMSPRSVGDQFLNHNFGWVPFLKDLSDLDHLIRNSVDITQRLTRENDKWVKRKGILVNDFTSQIIDRGTGLKVIPSIDYVYTLLTKDPTYEISRDVLTYSVAVGRSKYYRPEFDSSLADYSSVWMNIRRAQIEAGLRVSPSNIYKATPWTWAIDWFTHFGQNVDVMNDAILDSVVFKYLYLMHHRLETITLKQRLPLKDLGDVTLSWSRVIDVKQRRESDTPYGFGLSWSGLSPKQIAILAALGVTR</sequence>
<accession>A0A514DB70</accession>
<gene>
    <name evidence="1" type="ORF">H2Rhizo32509_000004</name>
    <name evidence="2" type="ORF">H3RhizoLitter14535_000003</name>
</gene>
<dbReference type="EMBL" id="MN035829">
    <property type="protein sequence ID" value="QDH90860.1"/>
    <property type="molecule type" value="Genomic_RNA"/>
</dbReference>
<name>A0A514DB70_9VIRU</name>
<protein>
    <recommendedName>
        <fullName evidence="3">Maturation</fullName>
    </recommendedName>
</protein>
<evidence type="ECO:0000313" key="2">
    <source>
        <dbReference type="EMBL" id="QDH90860.1"/>
    </source>
</evidence>
<evidence type="ECO:0008006" key="3">
    <source>
        <dbReference type="Google" id="ProtNLM"/>
    </source>
</evidence>
<proteinExistence type="predicted"/>
<dbReference type="EMBL" id="MN034145">
    <property type="protein sequence ID" value="QDH88510.1"/>
    <property type="molecule type" value="Genomic_RNA"/>
</dbReference>
<organism evidence="2">
    <name type="scientific">Leviviridae sp</name>
    <dbReference type="NCBI Taxonomy" id="2027243"/>
    <lineage>
        <taxon>Viruses</taxon>
        <taxon>Riboviria</taxon>
        <taxon>Orthornavirae</taxon>
        <taxon>Lenarviricota</taxon>
        <taxon>Leviviricetes</taxon>
        <taxon>Norzivirales</taxon>
        <taxon>Fiersviridae</taxon>
    </lineage>
</organism>
<reference evidence="2" key="1">
    <citation type="submission" date="2019-05" db="EMBL/GenBank/DDBJ databases">
        <title>Metatranscriptomic reconstruction reveals RNA viruses with the potential to shape carbon cycling in soil.</title>
        <authorList>
            <person name="Starr E.P."/>
            <person name="Nuccio E."/>
            <person name="Pett-Ridge J."/>
            <person name="Banfield J.F."/>
            <person name="Firestone M.K."/>
        </authorList>
    </citation>
    <scope>NUCLEOTIDE SEQUENCE</scope>
    <source>
        <strain evidence="1">H2_Rhizo_32_scaffold_509</strain>
        <strain evidence="2">H3_Rhizo_Litter_14_scaffold_535</strain>
    </source>
</reference>